<dbReference type="SUPFAM" id="SSF52540">
    <property type="entry name" value="P-loop containing nucleoside triphosphate hydrolases"/>
    <property type="match status" value="1"/>
</dbReference>
<dbReference type="Pfam" id="PF13173">
    <property type="entry name" value="AAA_14"/>
    <property type="match status" value="1"/>
</dbReference>
<dbReference type="EMBL" id="SMAD01000019">
    <property type="protein sequence ID" value="TCS84692.1"/>
    <property type="molecule type" value="Genomic_DNA"/>
</dbReference>
<comment type="caution">
    <text evidence="2">The sequence shown here is derived from an EMBL/GenBank/DDBJ whole genome shotgun (WGS) entry which is preliminary data.</text>
</comment>
<name>A0A4R3KM09_9SPHI</name>
<accession>A0A4R3KM09</accession>
<reference evidence="2 3" key="1">
    <citation type="submission" date="2019-03" db="EMBL/GenBank/DDBJ databases">
        <title>Genomic Encyclopedia of Type Strains, Phase IV (KMG-IV): sequencing the most valuable type-strain genomes for metagenomic binning, comparative biology and taxonomic classification.</title>
        <authorList>
            <person name="Goeker M."/>
        </authorList>
    </citation>
    <scope>NUCLEOTIDE SEQUENCE [LARGE SCALE GENOMIC DNA]</scope>
    <source>
        <strain evidence="2 3">DSM 21100</strain>
    </source>
</reference>
<dbReference type="InterPro" id="IPR041682">
    <property type="entry name" value="AAA_14"/>
</dbReference>
<dbReference type="OrthoDB" id="9768467at2"/>
<evidence type="ECO:0000259" key="1">
    <source>
        <dbReference type="Pfam" id="PF13173"/>
    </source>
</evidence>
<evidence type="ECO:0000313" key="3">
    <source>
        <dbReference type="Proteomes" id="UP000295807"/>
    </source>
</evidence>
<feature type="domain" description="AAA" evidence="1">
    <location>
        <begin position="31"/>
        <end position="154"/>
    </location>
</feature>
<protein>
    <recommendedName>
        <fullName evidence="1">AAA domain-containing protein</fullName>
    </recommendedName>
</protein>
<dbReference type="RefSeq" id="WP_132130679.1">
    <property type="nucleotide sequence ID" value="NZ_CP042432.1"/>
</dbReference>
<organism evidence="2 3">
    <name type="scientific">Anseongella ginsenosidimutans</name>
    <dbReference type="NCBI Taxonomy" id="496056"/>
    <lineage>
        <taxon>Bacteria</taxon>
        <taxon>Pseudomonadati</taxon>
        <taxon>Bacteroidota</taxon>
        <taxon>Sphingobacteriia</taxon>
        <taxon>Sphingobacteriales</taxon>
        <taxon>Sphingobacteriaceae</taxon>
        <taxon>Anseongella</taxon>
    </lineage>
</organism>
<dbReference type="PANTHER" id="PTHR42990:SF1">
    <property type="entry name" value="AAA+ ATPASE DOMAIN-CONTAINING PROTEIN"/>
    <property type="match status" value="1"/>
</dbReference>
<gene>
    <name evidence="2" type="ORF">EDD80_1196</name>
</gene>
<evidence type="ECO:0000313" key="2">
    <source>
        <dbReference type="EMBL" id="TCS84692.1"/>
    </source>
</evidence>
<proteinExistence type="predicted"/>
<dbReference type="InterPro" id="IPR027417">
    <property type="entry name" value="P-loop_NTPase"/>
</dbReference>
<dbReference type="PANTHER" id="PTHR42990">
    <property type="entry name" value="ATPASE"/>
    <property type="match status" value="1"/>
</dbReference>
<dbReference type="AlphaFoldDB" id="A0A4R3KM09"/>
<keyword evidence="3" id="KW-1185">Reference proteome</keyword>
<sequence>MEPLIEYQQNLVDEVNNDFHRFLYHRLPWESRMLAIKGLRGAGKTTMLLQHLKYGQPQGTKSLYITADHPWLYTHTLLDTARMWVQNGGQALYIDEVHKYANWSREIKNIYDGYPKLQLFFTASSALDIYRGESDLSRRVLTFTLPGMSFREYLNLMYGRALAPVSLTELLSNPIEISSTLRKQIEIPIPLFHEYLMKGYLPFVHDDRGKSYLPKLMRVIETSITDDLAFIENYSATHIVKIKKLLGVIAESAPFEPNISSLAQKLQLGRDTVNNFLHQLERAFLLNLANRPSEGVAALQKPDKIYLENTNLSYALREHPDPGTTRETFFLNQLRNAGYKIHLAGKGDFLVDKTYTFEVGGRNKSIKQIAGIPNAYIVSDNIEIGFNNKIPLWLFGFLY</sequence>
<dbReference type="Proteomes" id="UP000295807">
    <property type="component" value="Unassembled WGS sequence"/>
</dbReference>